<dbReference type="InterPro" id="IPR036615">
    <property type="entry name" value="Mur_ligase_C_dom_sf"/>
</dbReference>
<keyword evidence="7" id="KW-0963">Cytoplasm</keyword>
<protein>
    <recommendedName>
        <fullName evidence="7">UDP-N-acetylmuramoyl-L-alanyl-D-glutamate--2,6-diaminopimelate ligase</fullName>
        <ecNumber evidence="7">6.3.2.13</ecNumber>
    </recommendedName>
    <alternativeName>
        <fullName evidence="7">Meso-A2pm-adding enzyme</fullName>
    </alternativeName>
    <alternativeName>
        <fullName evidence="7">Meso-diaminopimelate-adding enzyme</fullName>
    </alternativeName>
    <alternativeName>
        <fullName evidence="7">UDP-MurNAc-L-Ala-D-Glu:meso-diaminopimelate ligase</fullName>
    </alternativeName>
    <alternativeName>
        <fullName evidence="7">UDP-MurNAc-tripeptide synthetase</fullName>
    </alternativeName>
    <alternativeName>
        <fullName evidence="7">UDP-N-acetylmuramyl-tripeptide synthetase</fullName>
    </alternativeName>
</protein>
<name>A0A291M1K7_9RHOB</name>
<dbReference type="GO" id="GO:0051301">
    <property type="term" value="P:cell division"/>
    <property type="evidence" value="ECO:0007669"/>
    <property type="project" value="UniProtKB-KW"/>
</dbReference>
<dbReference type="GO" id="GO:0005737">
    <property type="term" value="C:cytoplasm"/>
    <property type="evidence" value="ECO:0007669"/>
    <property type="project" value="UniProtKB-SubCell"/>
</dbReference>
<dbReference type="Pfam" id="PF01225">
    <property type="entry name" value="Mur_ligase"/>
    <property type="match status" value="1"/>
</dbReference>
<evidence type="ECO:0000313" key="12">
    <source>
        <dbReference type="EMBL" id="ATI42668.1"/>
    </source>
</evidence>
<dbReference type="PANTHER" id="PTHR23135">
    <property type="entry name" value="MUR LIGASE FAMILY MEMBER"/>
    <property type="match status" value="1"/>
</dbReference>
<keyword evidence="7 12" id="KW-0436">Ligase</keyword>
<keyword evidence="7" id="KW-0067">ATP-binding</keyword>
<feature type="binding site" evidence="7">
    <location>
        <position position="466"/>
    </location>
    <ligand>
        <name>meso-2,6-diaminopimelate</name>
        <dbReference type="ChEBI" id="CHEBI:57791"/>
    </ligand>
</feature>
<evidence type="ECO:0000256" key="3">
    <source>
        <dbReference type="ARBA" id="ARBA00022960"/>
    </source>
</evidence>
<comment type="cofactor">
    <cofactor evidence="7">
        <name>Mg(2+)</name>
        <dbReference type="ChEBI" id="CHEBI:18420"/>
    </cofactor>
</comment>
<dbReference type="SUPFAM" id="SSF53623">
    <property type="entry name" value="MurD-like peptide ligases, catalytic domain"/>
    <property type="match status" value="1"/>
</dbReference>
<dbReference type="GO" id="GO:0008360">
    <property type="term" value="P:regulation of cell shape"/>
    <property type="evidence" value="ECO:0007669"/>
    <property type="project" value="UniProtKB-KW"/>
</dbReference>
<feature type="binding site" evidence="7">
    <location>
        <position position="193"/>
    </location>
    <ligand>
        <name>UDP-N-acetyl-alpha-D-muramoyl-L-alanyl-D-glutamate</name>
        <dbReference type="ChEBI" id="CHEBI:83900"/>
    </ligand>
</feature>
<comment type="function">
    <text evidence="7">Catalyzes the addition of meso-diaminopimelic acid to the nucleotide precursor UDP-N-acetylmuramoyl-L-alanyl-D-glutamate (UMAG) in the biosynthesis of bacterial cell-wall peptidoglycan.</text>
</comment>
<feature type="modified residue" description="N6-carboxylysine" evidence="7">
    <location>
        <position position="225"/>
    </location>
</feature>
<feature type="binding site" evidence="7">
    <location>
        <begin position="158"/>
        <end position="159"/>
    </location>
    <ligand>
        <name>UDP-N-acetyl-alpha-D-muramoyl-L-alanyl-D-glutamate</name>
        <dbReference type="ChEBI" id="CHEBI:83900"/>
    </ligand>
</feature>
<feature type="short sequence motif" description="Meso-diaminopimelate recognition motif" evidence="7">
    <location>
        <begin position="414"/>
        <end position="417"/>
    </location>
</feature>
<gene>
    <name evidence="7" type="primary">murE</name>
    <name evidence="12" type="ORF">CBW24_12075</name>
</gene>
<evidence type="ECO:0000256" key="4">
    <source>
        <dbReference type="ARBA" id="ARBA00022984"/>
    </source>
</evidence>
<dbReference type="Pfam" id="PF02875">
    <property type="entry name" value="Mur_ligase_C"/>
    <property type="match status" value="1"/>
</dbReference>
<evidence type="ECO:0000256" key="7">
    <source>
        <dbReference type="HAMAP-Rule" id="MF_00208"/>
    </source>
</evidence>
<dbReference type="Gene3D" id="3.40.1190.10">
    <property type="entry name" value="Mur-like, catalytic domain"/>
    <property type="match status" value="1"/>
</dbReference>
<dbReference type="InterPro" id="IPR004101">
    <property type="entry name" value="Mur_ligase_C"/>
</dbReference>
<feature type="binding site" evidence="7">
    <location>
        <position position="185"/>
    </location>
    <ligand>
        <name>UDP-N-acetyl-alpha-D-muramoyl-L-alanyl-D-glutamate</name>
        <dbReference type="ChEBI" id="CHEBI:83900"/>
    </ligand>
</feature>
<keyword evidence="7" id="KW-0460">Magnesium</keyword>
<dbReference type="InterPro" id="IPR013221">
    <property type="entry name" value="Mur_ligase_cen"/>
</dbReference>
<dbReference type="EMBL" id="CP021404">
    <property type="protein sequence ID" value="ATI42668.1"/>
    <property type="molecule type" value="Genomic_DNA"/>
</dbReference>
<sequence>MRETGKATTLAELGLTASHGREARITGMAVDSREVREGYLFAALPGTRVHGGEFISFALRQGAVAILTDAEGARLAEAEIDAADAALVIVEDPREALAGAAALWFGAQPDVMVAVTGTNGKTSVASFTRQIWSAMGLSAINVGTTGIEGAWQAPLAHTTPEPITLHRALAEAAGAGVTHAAMEASSHGLAQKRLDGVQLVAGGFTNFSQDHLDYHEGFDAYFGAKAGLFDRVLPPDAVAVINMDDARGPDMAAIARAYDLRVIRVGREHNNDLSIVGQRFDMTGQDLRFVWDGTARQARLNLIGGFQAENVMIAAGLVIAAGSDPVEVFNALSQLTTVRGRMQLAATRENGAAVYVDYAHTPDALATAIQALRPHVMGRLVVVFGAGGDRDRGKRPLMGAAAAEHADVLFVTDDNPRSEDPAAIRADIMAACPDATEVADRAEAILRGVDALGPGDVLLIAGKGHETGQIVGDDVYPFDDVEQASVAVAALDGKVT</sequence>
<feature type="domain" description="Mur ligase C-terminal" evidence="10">
    <location>
        <begin position="340"/>
        <end position="464"/>
    </location>
</feature>
<feature type="domain" description="Mur ligase N-terminal catalytic" evidence="9">
    <location>
        <begin position="25"/>
        <end position="102"/>
    </location>
</feature>
<accession>A0A291M1K7</accession>
<keyword evidence="5 7" id="KW-0131">Cell cycle</keyword>
<dbReference type="GO" id="GO:0000287">
    <property type="term" value="F:magnesium ion binding"/>
    <property type="evidence" value="ECO:0007669"/>
    <property type="project" value="UniProtKB-UniRule"/>
</dbReference>
<dbReference type="InterPro" id="IPR000713">
    <property type="entry name" value="Mur_ligase_N"/>
</dbReference>
<comment type="caution">
    <text evidence="7">Lacks conserved residue(s) required for the propagation of feature annotation.</text>
</comment>
<feature type="binding site" evidence="7">
    <location>
        <position position="191"/>
    </location>
    <ligand>
        <name>UDP-N-acetyl-alpha-D-muramoyl-L-alanyl-D-glutamate</name>
        <dbReference type="ChEBI" id="CHEBI:83900"/>
    </ligand>
</feature>
<dbReference type="AlphaFoldDB" id="A0A291M1K7"/>
<dbReference type="Pfam" id="PF08245">
    <property type="entry name" value="Mur_ligase_M"/>
    <property type="match status" value="1"/>
</dbReference>
<comment type="catalytic activity">
    <reaction evidence="7">
        <text>UDP-N-acetyl-alpha-D-muramoyl-L-alanyl-D-glutamate + meso-2,6-diaminopimelate + ATP = UDP-N-acetyl-alpha-D-muramoyl-L-alanyl-gamma-D-glutamyl-meso-2,6-diaminopimelate + ADP + phosphate + H(+)</text>
        <dbReference type="Rhea" id="RHEA:23676"/>
        <dbReference type="ChEBI" id="CHEBI:15378"/>
        <dbReference type="ChEBI" id="CHEBI:30616"/>
        <dbReference type="ChEBI" id="CHEBI:43474"/>
        <dbReference type="ChEBI" id="CHEBI:57791"/>
        <dbReference type="ChEBI" id="CHEBI:83900"/>
        <dbReference type="ChEBI" id="CHEBI:83905"/>
        <dbReference type="ChEBI" id="CHEBI:456216"/>
        <dbReference type="EC" id="6.3.2.13"/>
    </reaction>
</comment>
<keyword evidence="6 7" id="KW-0961">Cell wall biogenesis/degradation</keyword>
<keyword evidence="2 7" id="KW-0132">Cell division</keyword>
<reference evidence="12 13" key="1">
    <citation type="submission" date="2017-05" db="EMBL/GenBank/DDBJ databases">
        <title>Comparative genomic and metabolic analysis of manganese-oxidizing mechanisms in Celeribater manganoxidans DY25T: its adaption to the environment of polymetallic nodule.</title>
        <authorList>
            <person name="Wang X."/>
        </authorList>
    </citation>
    <scope>NUCLEOTIDE SEQUENCE [LARGE SCALE GENOMIC DNA]</scope>
    <source>
        <strain evidence="12 13">DY25</strain>
    </source>
</reference>
<dbReference type="EC" id="6.3.2.13" evidence="7"/>
<feature type="binding site" evidence="7">
    <location>
        <position position="462"/>
    </location>
    <ligand>
        <name>meso-2,6-diaminopimelate</name>
        <dbReference type="ChEBI" id="CHEBI:57791"/>
    </ligand>
</feature>
<keyword evidence="7" id="KW-0547">Nucleotide-binding</keyword>
<feature type="binding site" evidence="7">
    <location>
        <begin position="117"/>
        <end position="123"/>
    </location>
    <ligand>
        <name>ATP</name>
        <dbReference type="ChEBI" id="CHEBI:30616"/>
    </ligand>
</feature>
<feature type="binding site" evidence="7">
    <location>
        <position position="32"/>
    </location>
    <ligand>
        <name>UDP-N-acetyl-alpha-D-muramoyl-L-alanyl-D-glutamate</name>
        <dbReference type="ChEBI" id="CHEBI:83900"/>
    </ligand>
</feature>
<evidence type="ECO:0000259" key="11">
    <source>
        <dbReference type="Pfam" id="PF08245"/>
    </source>
</evidence>
<evidence type="ECO:0000256" key="6">
    <source>
        <dbReference type="ARBA" id="ARBA00023316"/>
    </source>
</evidence>
<comment type="PTM">
    <text evidence="7">Carboxylation is probably crucial for Mg(2+) binding and, consequently, for the gamma-phosphate positioning of ATP.</text>
</comment>
<dbReference type="InterPro" id="IPR036565">
    <property type="entry name" value="Mur-like_cat_sf"/>
</dbReference>
<evidence type="ECO:0000259" key="9">
    <source>
        <dbReference type="Pfam" id="PF01225"/>
    </source>
</evidence>
<dbReference type="Gene3D" id="3.40.1390.10">
    <property type="entry name" value="MurE/MurF, N-terminal domain"/>
    <property type="match status" value="1"/>
</dbReference>
<dbReference type="GO" id="GO:0071555">
    <property type="term" value="P:cell wall organization"/>
    <property type="evidence" value="ECO:0007669"/>
    <property type="project" value="UniProtKB-KW"/>
</dbReference>
<evidence type="ECO:0000313" key="13">
    <source>
        <dbReference type="Proteomes" id="UP000219050"/>
    </source>
</evidence>
<dbReference type="Proteomes" id="UP000219050">
    <property type="component" value="Chromosome"/>
</dbReference>
<comment type="similarity">
    <text evidence="1 7">Belongs to the MurCDEF family. MurE subfamily.</text>
</comment>
<organism evidence="12 13">
    <name type="scientific">Pacificitalea manganoxidans</name>
    <dbReference type="NCBI Taxonomy" id="1411902"/>
    <lineage>
        <taxon>Bacteria</taxon>
        <taxon>Pseudomonadati</taxon>
        <taxon>Pseudomonadota</taxon>
        <taxon>Alphaproteobacteria</taxon>
        <taxon>Rhodobacterales</taxon>
        <taxon>Paracoccaceae</taxon>
        <taxon>Pacificitalea</taxon>
    </lineage>
</organism>
<evidence type="ECO:0000256" key="2">
    <source>
        <dbReference type="ARBA" id="ARBA00022618"/>
    </source>
</evidence>
<dbReference type="GO" id="GO:0009252">
    <property type="term" value="P:peptidoglycan biosynthetic process"/>
    <property type="evidence" value="ECO:0007669"/>
    <property type="project" value="UniProtKB-UniRule"/>
</dbReference>
<dbReference type="InterPro" id="IPR005761">
    <property type="entry name" value="UDP-N-AcMur-Glu-dNH2Pim_ligase"/>
</dbReference>
<feature type="domain" description="Mur ligase central" evidence="11">
    <location>
        <begin position="115"/>
        <end position="317"/>
    </location>
</feature>
<comment type="subcellular location">
    <subcellularLocation>
        <location evidence="7 8">Cytoplasm</location>
    </subcellularLocation>
</comment>
<keyword evidence="3 7" id="KW-0133">Cell shape</keyword>
<dbReference type="HAMAP" id="MF_00208">
    <property type="entry name" value="MurE"/>
    <property type="match status" value="1"/>
</dbReference>
<dbReference type="GO" id="GO:0005524">
    <property type="term" value="F:ATP binding"/>
    <property type="evidence" value="ECO:0007669"/>
    <property type="project" value="UniProtKB-UniRule"/>
</dbReference>
<feature type="binding site" evidence="7">
    <location>
        <begin position="414"/>
        <end position="417"/>
    </location>
    <ligand>
        <name>meso-2,6-diaminopimelate</name>
        <dbReference type="ChEBI" id="CHEBI:57791"/>
    </ligand>
</feature>
<proteinExistence type="inferred from homology"/>
<dbReference type="PANTHER" id="PTHR23135:SF4">
    <property type="entry name" value="UDP-N-ACETYLMURAMOYL-L-ALANYL-D-GLUTAMATE--2,6-DIAMINOPIMELATE LIGASE MURE HOMOLOG, CHLOROPLASTIC"/>
    <property type="match status" value="1"/>
</dbReference>
<dbReference type="NCBIfam" id="NF001126">
    <property type="entry name" value="PRK00139.1-4"/>
    <property type="match status" value="1"/>
</dbReference>
<evidence type="ECO:0000256" key="5">
    <source>
        <dbReference type="ARBA" id="ARBA00023306"/>
    </source>
</evidence>
<dbReference type="NCBIfam" id="TIGR01085">
    <property type="entry name" value="murE"/>
    <property type="match status" value="1"/>
</dbReference>
<feature type="binding site" evidence="7">
    <location>
        <position position="390"/>
    </location>
    <ligand>
        <name>meso-2,6-diaminopimelate</name>
        <dbReference type="ChEBI" id="CHEBI:57791"/>
    </ligand>
</feature>
<dbReference type="SUPFAM" id="SSF63418">
    <property type="entry name" value="MurE/MurF N-terminal domain"/>
    <property type="match status" value="1"/>
</dbReference>
<dbReference type="Gene3D" id="3.90.190.20">
    <property type="entry name" value="Mur ligase, C-terminal domain"/>
    <property type="match status" value="1"/>
</dbReference>
<dbReference type="GO" id="GO:0008765">
    <property type="term" value="F:UDP-N-acetylmuramoylalanyl-D-glutamate-2,6-diaminopimelate ligase activity"/>
    <property type="evidence" value="ECO:0007669"/>
    <property type="project" value="UniProtKB-UniRule"/>
</dbReference>
<evidence type="ECO:0000256" key="1">
    <source>
        <dbReference type="ARBA" id="ARBA00005898"/>
    </source>
</evidence>
<dbReference type="SUPFAM" id="SSF53244">
    <property type="entry name" value="MurD-like peptide ligases, peptide-binding domain"/>
    <property type="match status" value="1"/>
</dbReference>
<dbReference type="InterPro" id="IPR035911">
    <property type="entry name" value="MurE/MurF_N"/>
</dbReference>
<dbReference type="KEGG" id="cmag:CBW24_12075"/>
<evidence type="ECO:0000259" key="10">
    <source>
        <dbReference type="Pfam" id="PF02875"/>
    </source>
</evidence>
<evidence type="ECO:0000256" key="8">
    <source>
        <dbReference type="RuleBase" id="RU004135"/>
    </source>
</evidence>
<dbReference type="RefSeq" id="WP_088664773.1">
    <property type="nucleotide sequence ID" value="NZ_CP021404.1"/>
</dbReference>
<dbReference type="NCBIfam" id="NF001124">
    <property type="entry name" value="PRK00139.1-2"/>
    <property type="match status" value="1"/>
</dbReference>
<dbReference type="OrthoDB" id="9800958at2"/>
<comment type="pathway">
    <text evidence="7 8">Cell wall biogenesis; peptidoglycan biosynthesis.</text>
</comment>
<keyword evidence="13" id="KW-1185">Reference proteome</keyword>
<keyword evidence="4 7" id="KW-0573">Peptidoglycan synthesis</keyword>
<dbReference type="UniPathway" id="UPA00219"/>